<organism evidence="10 11">
    <name type="scientific">Mesocestoides corti</name>
    <name type="common">Flatworm</name>
    <dbReference type="NCBI Taxonomy" id="53468"/>
    <lineage>
        <taxon>Eukaryota</taxon>
        <taxon>Metazoa</taxon>
        <taxon>Spiralia</taxon>
        <taxon>Lophotrochozoa</taxon>
        <taxon>Platyhelminthes</taxon>
        <taxon>Cestoda</taxon>
        <taxon>Eucestoda</taxon>
        <taxon>Cyclophyllidea</taxon>
        <taxon>Mesocestoididae</taxon>
        <taxon>Mesocestoides</taxon>
    </lineage>
</organism>
<feature type="region of interest" description="Disordered" evidence="7">
    <location>
        <begin position="1"/>
        <end position="62"/>
    </location>
</feature>
<evidence type="ECO:0000259" key="9">
    <source>
        <dbReference type="PROSITE" id="PS50208"/>
    </source>
</evidence>
<dbReference type="Gene3D" id="3.40.50.1460">
    <property type="match status" value="1"/>
</dbReference>
<dbReference type="InterPro" id="IPR015917">
    <property type="entry name" value="Pept_C14A"/>
</dbReference>
<dbReference type="InterPro" id="IPR002138">
    <property type="entry name" value="Pept_C14_p10"/>
</dbReference>
<dbReference type="PROSITE" id="PS50208">
    <property type="entry name" value="CASPASE_P20"/>
    <property type="match status" value="1"/>
</dbReference>
<dbReference type="GO" id="GO:0005737">
    <property type="term" value="C:cytoplasm"/>
    <property type="evidence" value="ECO:0007669"/>
    <property type="project" value="TreeGrafter"/>
</dbReference>
<dbReference type="InterPro" id="IPR033139">
    <property type="entry name" value="Caspase_cys_AS"/>
</dbReference>
<dbReference type="SMART" id="SM00115">
    <property type="entry name" value="CASc"/>
    <property type="match status" value="1"/>
</dbReference>
<dbReference type="PANTHER" id="PTHR10454">
    <property type="entry name" value="CASPASE"/>
    <property type="match status" value="1"/>
</dbReference>
<name>A0A0R3U508_MESCO</name>
<dbReference type="GO" id="GO:0004197">
    <property type="term" value="F:cysteine-type endopeptidase activity"/>
    <property type="evidence" value="ECO:0007669"/>
    <property type="project" value="InterPro"/>
</dbReference>
<keyword evidence="3" id="KW-0378">Hydrolase</keyword>
<dbReference type="InterPro" id="IPR029030">
    <property type="entry name" value="Caspase-like_dom_sf"/>
</dbReference>
<protein>
    <recommendedName>
        <fullName evidence="12">Caspase family p20 domain-containing protein</fullName>
    </recommendedName>
</protein>
<keyword evidence="4" id="KW-0788">Thiol protease</keyword>
<dbReference type="GO" id="GO:0006508">
    <property type="term" value="P:proteolysis"/>
    <property type="evidence" value="ECO:0007669"/>
    <property type="project" value="UniProtKB-KW"/>
</dbReference>
<dbReference type="OrthoDB" id="6116485at2759"/>
<gene>
    <name evidence="10" type="ORF">MCOS_LOCUS1769</name>
</gene>
<evidence type="ECO:0000259" key="8">
    <source>
        <dbReference type="PROSITE" id="PS50207"/>
    </source>
</evidence>
<evidence type="ECO:0000313" key="11">
    <source>
        <dbReference type="Proteomes" id="UP000267029"/>
    </source>
</evidence>
<feature type="domain" description="Caspase family p10" evidence="8">
    <location>
        <begin position="232"/>
        <end position="337"/>
    </location>
</feature>
<dbReference type="PROSITE" id="PS50207">
    <property type="entry name" value="CASPASE_P10"/>
    <property type="match status" value="1"/>
</dbReference>
<dbReference type="STRING" id="53468.A0A0R3U508"/>
<keyword evidence="5" id="KW-0865">Zymogen</keyword>
<dbReference type="SUPFAM" id="SSF52129">
    <property type="entry name" value="Caspase-like"/>
    <property type="match status" value="1"/>
</dbReference>
<dbReference type="PROSITE" id="PS01121">
    <property type="entry name" value="CASPASE_HIS"/>
    <property type="match status" value="1"/>
</dbReference>
<dbReference type="InterPro" id="IPR011600">
    <property type="entry name" value="Pept_C14_caspase"/>
</dbReference>
<evidence type="ECO:0000256" key="1">
    <source>
        <dbReference type="ARBA" id="ARBA00010134"/>
    </source>
</evidence>
<sequence>METEIPPSQLMADMSLKGDDGDARFISSSSPGSSSPTLCGIAASRASPTLSKSAASKEEAGNKRYLSEEELNDFDLAYPLVPNPHHRKNPRGICLLINQRDFDLAKTGQERRDGTDVDADMVERTFIRCGYAVERATNLTLRKMELLLDDVSSQNHSIYDSFVCVVLSHGSDGVIYAADGIIPADKFVSYFRSDRCPSLAGKPKIFFIQACRGSRFDPGVTMSTDAGEGGVLITKLPVEADIFVANSTAPGKFRYLQPICYFAWRNSQTGSWFIQELCAVIKAAKESGKSHDVASLLTVVARKVALLYESNTGQRNSHGMKQMVTVNSTLTRKALLV</sequence>
<reference evidence="10 11" key="1">
    <citation type="submission" date="2018-10" db="EMBL/GenBank/DDBJ databases">
        <authorList>
            <consortium name="Pathogen Informatics"/>
        </authorList>
    </citation>
    <scope>NUCLEOTIDE SEQUENCE [LARGE SCALE GENOMIC DNA]</scope>
</reference>
<evidence type="ECO:0008006" key="12">
    <source>
        <dbReference type="Google" id="ProtNLM"/>
    </source>
</evidence>
<evidence type="ECO:0000256" key="3">
    <source>
        <dbReference type="ARBA" id="ARBA00022801"/>
    </source>
</evidence>
<dbReference type="AlphaFoldDB" id="A0A0R3U508"/>
<dbReference type="InterPro" id="IPR016129">
    <property type="entry name" value="Caspase_his_AS"/>
</dbReference>
<feature type="compositionally biased region" description="Low complexity" evidence="7">
    <location>
        <begin position="27"/>
        <end position="36"/>
    </location>
</feature>
<dbReference type="EMBL" id="UXSR01000244">
    <property type="protein sequence ID" value="VDD75766.1"/>
    <property type="molecule type" value="Genomic_DNA"/>
</dbReference>
<dbReference type="GO" id="GO:0006915">
    <property type="term" value="P:apoptotic process"/>
    <property type="evidence" value="ECO:0007669"/>
    <property type="project" value="TreeGrafter"/>
</dbReference>
<evidence type="ECO:0000256" key="6">
    <source>
        <dbReference type="RuleBase" id="RU003971"/>
    </source>
</evidence>
<dbReference type="Proteomes" id="UP000267029">
    <property type="component" value="Unassembled WGS sequence"/>
</dbReference>
<evidence type="ECO:0000256" key="2">
    <source>
        <dbReference type="ARBA" id="ARBA00022670"/>
    </source>
</evidence>
<keyword evidence="2" id="KW-0645">Protease</keyword>
<dbReference type="InterPro" id="IPR002398">
    <property type="entry name" value="Pept_C14"/>
</dbReference>
<dbReference type="CDD" id="cd00032">
    <property type="entry name" value="CASc"/>
    <property type="match status" value="1"/>
</dbReference>
<dbReference type="GO" id="GO:0043525">
    <property type="term" value="P:positive regulation of neuron apoptotic process"/>
    <property type="evidence" value="ECO:0007669"/>
    <property type="project" value="TreeGrafter"/>
</dbReference>
<keyword evidence="11" id="KW-1185">Reference proteome</keyword>
<accession>A0A0R3U508</accession>
<proteinExistence type="inferred from homology"/>
<dbReference type="PROSITE" id="PS01122">
    <property type="entry name" value="CASPASE_CYS"/>
    <property type="match status" value="1"/>
</dbReference>
<dbReference type="PRINTS" id="PR00376">
    <property type="entry name" value="IL1BCENZYME"/>
</dbReference>
<evidence type="ECO:0000256" key="7">
    <source>
        <dbReference type="SAM" id="MobiDB-lite"/>
    </source>
</evidence>
<comment type="similarity">
    <text evidence="1 6">Belongs to the peptidase C14A family.</text>
</comment>
<evidence type="ECO:0000313" key="10">
    <source>
        <dbReference type="EMBL" id="VDD75766.1"/>
    </source>
</evidence>
<feature type="domain" description="Caspase family p20" evidence="9">
    <location>
        <begin position="90"/>
        <end position="215"/>
    </location>
</feature>
<dbReference type="PANTHER" id="PTHR10454:SF232">
    <property type="entry name" value="AT03047P-RELATED"/>
    <property type="match status" value="1"/>
</dbReference>
<evidence type="ECO:0000256" key="5">
    <source>
        <dbReference type="ARBA" id="ARBA00023145"/>
    </source>
</evidence>
<dbReference type="Pfam" id="PF00656">
    <property type="entry name" value="Peptidase_C14"/>
    <property type="match status" value="1"/>
</dbReference>
<evidence type="ECO:0000256" key="4">
    <source>
        <dbReference type="ARBA" id="ARBA00022807"/>
    </source>
</evidence>
<dbReference type="InterPro" id="IPR001309">
    <property type="entry name" value="Pept_C14_p20"/>
</dbReference>